<proteinExistence type="predicted"/>
<dbReference type="AlphaFoldDB" id="A0A8S3HD17"/>
<feature type="region of interest" description="Disordered" evidence="1">
    <location>
        <begin position="27"/>
        <end position="53"/>
    </location>
</feature>
<protein>
    <submittedName>
        <fullName evidence="2">Uncharacterized protein</fullName>
    </submittedName>
</protein>
<feature type="compositionally biased region" description="Acidic residues" evidence="1">
    <location>
        <begin position="42"/>
        <end position="53"/>
    </location>
</feature>
<feature type="non-terminal residue" evidence="2">
    <location>
        <position position="53"/>
    </location>
</feature>
<feature type="compositionally biased region" description="Polar residues" evidence="1">
    <location>
        <begin position="32"/>
        <end position="41"/>
    </location>
</feature>
<reference evidence="2" key="1">
    <citation type="submission" date="2021-02" db="EMBL/GenBank/DDBJ databases">
        <authorList>
            <person name="Nowell W R."/>
        </authorList>
    </citation>
    <scope>NUCLEOTIDE SEQUENCE</scope>
</reference>
<comment type="caution">
    <text evidence="2">The sequence shown here is derived from an EMBL/GenBank/DDBJ whole genome shotgun (WGS) entry which is preliminary data.</text>
</comment>
<dbReference type="Proteomes" id="UP000681720">
    <property type="component" value="Unassembled WGS sequence"/>
</dbReference>
<evidence type="ECO:0000256" key="1">
    <source>
        <dbReference type="SAM" id="MobiDB-lite"/>
    </source>
</evidence>
<organism evidence="2 3">
    <name type="scientific">Rotaria magnacalcarata</name>
    <dbReference type="NCBI Taxonomy" id="392030"/>
    <lineage>
        <taxon>Eukaryota</taxon>
        <taxon>Metazoa</taxon>
        <taxon>Spiralia</taxon>
        <taxon>Gnathifera</taxon>
        <taxon>Rotifera</taxon>
        <taxon>Eurotatoria</taxon>
        <taxon>Bdelloidea</taxon>
        <taxon>Philodinida</taxon>
        <taxon>Philodinidae</taxon>
        <taxon>Rotaria</taxon>
    </lineage>
</organism>
<name>A0A8S3HD17_9BILA</name>
<accession>A0A8S3HD17</accession>
<gene>
    <name evidence="2" type="ORF">GIL414_LOCUS69254</name>
</gene>
<dbReference type="EMBL" id="CAJOBJ010329743">
    <property type="protein sequence ID" value="CAF5180845.1"/>
    <property type="molecule type" value="Genomic_DNA"/>
</dbReference>
<evidence type="ECO:0000313" key="3">
    <source>
        <dbReference type="Proteomes" id="UP000681720"/>
    </source>
</evidence>
<evidence type="ECO:0000313" key="2">
    <source>
        <dbReference type="EMBL" id="CAF5180845.1"/>
    </source>
</evidence>
<sequence>KFSLITSEECVESNVIPVEANKFLEEEAPVENINNAGTTNEQDGDDEDLFDLI</sequence>